<proteinExistence type="predicted"/>
<dbReference type="EMBL" id="UFQC01000011">
    <property type="protein sequence ID" value="SSW67292.1"/>
    <property type="molecule type" value="Genomic_DNA"/>
</dbReference>
<dbReference type="AlphaFoldDB" id="A0A446CHF1"/>
<sequence>MMNQDGYLSAVLGPAMHDLAAAGFGALDDLAMYAEGGLPARVVDVIPDVAVSRGVEITGDDRVGAELDRLKVLPALADAWRWARLTGGGAIVVIAKDGRALRDPLNLESLDRLEELKVFTLDDVSATEKRYSDPNEANFGMPEVYRVRTQTPGAVAAEFFVHESRLIEVPGDPLPAKLNRKGIPWAGRPAVTRAFRAIRRYGEGLHWALRLLEKKQQAVHKMKGLAEAIETQLEHVVRKRVEMVDAVRNALNGVAVDSEDDYQILSSDMGGVKDTLAEFQIAVAAETGIPVPQIFGRSASGLNATGDGDLEGFYNTVAMGREVKINPALERLVSLIRAQRGLATAGDGQGEAWSITWPALKPATAKEGAEVRKTLAEAQAREMDALSGAVDNGLSQDQAFRYMKQEGLYGLIPDADGQSAKSYAAAT</sequence>
<organism evidence="2 3">
    <name type="scientific">Achromobacter veterisilvae</name>
    <dbReference type="NCBI Taxonomy" id="2069367"/>
    <lineage>
        <taxon>Bacteria</taxon>
        <taxon>Pseudomonadati</taxon>
        <taxon>Pseudomonadota</taxon>
        <taxon>Betaproteobacteria</taxon>
        <taxon>Burkholderiales</taxon>
        <taxon>Alcaligenaceae</taxon>
        <taxon>Achromobacter</taxon>
    </lineage>
</organism>
<evidence type="ECO:0000259" key="1">
    <source>
        <dbReference type="Pfam" id="PF06381"/>
    </source>
</evidence>
<feature type="domain" description="Anti-CBASS protein Acb1-like N-terminal" evidence="1">
    <location>
        <begin position="30"/>
        <end position="378"/>
    </location>
</feature>
<dbReference type="RefSeq" id="WP_244235030.1">
    <property type="nucleotide sequence ID" value="NZ_UFQC01000011.1"/>
</dbReference>
<dbReference type="InterPro" id="IPR024459">
    <property type="entry name" value="Acb1-like_N"/>
</dbReference>
<reference evidence="2 3" key="1">
    <citation type="submission" date="2018-07" db="EMBL/GenBank/DDBJ databases">
        <authorList>
            <person name="Peeters C."/>
        </authorList>
    </citation>
    <scope>NUCLEOTIDE SEQUENCE [LARGE SCALE GENOMIC DNA]</scope>
    <source>
        <strain evidence="2 3">LMG 30378</strain>
    </source>
</reference>
<dbReference type="Proteomes" id="UP000289465">
    <property type="component" value="Unassembled WGS sequence"/>
</dbReference>
<dbReference type="Pfam" id="PF06381">
    <property type="entry name" value="Phage_portal_3"/>
    <property type="match status" value="1"/>
</dbReference>
<protein>
    <recommendedName>
        <fullName evidence="1">Anti-CBASS protein Acb1-like N-terminal domain-containing protein</fullName>
    </recommendedName>
</protein>
<evidence type="ECO:0000313" key="2">
    <source>
        <dbReference type="EMBL" id="SSW67292.1"/>
    </source>
</evidence>
<accession>A0A446CHF1</accession>
<name>A0A446CHF1_9BURK</name>
<evidence type="ECO:0000313" key="3">
    <source>
        <dbReference type="Proteomes" id="UP000289465"/>
    </source>
</evidence>
<gene>
    <name evidence="2" type="ORF">AVE30378_02548</name>
</gene>